<gene>
    <name evidence="1" type="ORF">LCGC14_1376970</name>
</gene>
<reference evidence="1" key="1">
    <citation type="journal article" date="2015" name="Nature">
        <title>Complex archaea that bridge the gap between prokaryotes and eukaryotes.</title>
        <authorList>
            <person name="Spang A."/>
            <person name="Saw J.H."/>
            <person name="Jorgensen S.L."/>
            <person name="Zaremba-Niedzwiedzka K."/>
            <person name="Martijn J."/>
            <person name="Lind A.E."/>
            <person name="van Eijk R."/>
            <person name="Schleper C."/>
            <person name="Guy L."/>
            <person name="Ettema T.J."/>
        </authorList>
    </citation>
    <scope>NUCLEOTIDE SEQUENCE</scope>
</reference>
<evidence type="ECO:0000313" key="1">
    <source>
        <dbReference type="EMBL" id="KKM76745.1"/>
    </source>
</evidence>
<dbReference type="AlphaFoldDB" id="A0A0F9MJ23"/>
<name>A0A0F9MJ23_9ZZZZ</name>
<proteinExistence type="predicted"/>
<protein>
    <submittedName>
        <fullName evidence="1">Uncharacterized protein</fullName>
    </submittedName>
</protein>
<organism evidence="1">
    <name type="scientific">marine sediment metagenome</name>
    <dbReference type="NCBI Taxonomy" id="412755"/>
    <lineage>
        <taxon>unclassified sequences</taxon>
        <taxon>metagenomes</taxon>
        <taxon>ecological metagenomes</taxon>
    </lineage>
</organism>
<sequence length="98" mass="11517">MNPWITRALGVRVRQQDGSLWILVRVMRGKGMYAHWHRRRQFEVVATNRLYRRGCYSEAVGIFSHMFPRIISRPMYRYVCIQGQSLEAPSFATALRGT</sequence>
<dbReference type="EMBL" id="LAZR01008754">
    <property type="protein sequence ID" value="KKM76745.1"/>
    <property type="molecule type" value="Genomic_DNA"/>
</dbReference>
<comment type="caution">
    <text evidence="1">The sequence shown here is derived from an EMBL/GenBank/DDBJ whole genome shotgun (WGS) entry which is preliminary data.</text>
</comment>
<accession>A0A0F9MJ23</accession>